<feature type="transmembrane region" description="Helical" evidence="1">
    <location>
        <begin position="295"/>
        <end position="317"/>
    </location>
</feature>
<keyword evidence="1" id="KW-0812">Transmembrane</keyword>
<feature type="transmembrane region" description="Helical" evidence="1">
    <location>
        <begin position="420"/>
        <end position="438"/>
    </location>
</feature>
<feature type="transmembrane region" description="Helical" evidence="1">
    <location>
        <begin position="185"/>
        <end position="205"/>
    </location>
</feature>
<dbReference type="EMBL" id="DSPX01000150">
    <property type="protein sequence ID" value="HGG01891.1"/>
    <property type="molecule type" value="Genomic_DNA"/>
</dbReference>
<gene>
    <name evidence="2" type="ORF">ENR15_14910</name>
</gene>
<feature type="transmembrane region" description="Helical" evidence="1">
    <location>
        <begin position="329"/>
        <end position="348"/>
    </location>
</feature>
<feature type="transmembrane region" description="Helical" evidence="1">
    <location>
        <begin position="21"/>
        <end position="40"/>
    </location>
</feature>
<keyword evidence="1" id="KW-1133">Transmembrane helix</keyword>
<comment type="caution">
    <text evidence="2">The sequence shown here is derived from an EMBL/GenBank/DDBJ whole genome shotgun (WGS) entry which is preliminary data.</text>
</comment>
<name>A0A7C3VRE5_9CYAN</name>
<feature type="transmembrane region" description="Helical" evidence="1">
    <location>
        <begin position="360"/>
        <end position="381"/>
    </location>
</feature>
<feature type="transmembrane region" description="Helical" evidence="1">
    <location>
        <begin position="225"/>
        <end position="243"/>
    </location>
</feature>
<proteinExistence type="predicted"/>
<accession>A0A7C3VRE5</accession>
<sequence>MQAIKRLRQFITAPADKSSKGRVIFWFSLNMTLAVVYGFLVLQRAFSGEYVIQDDARQHVFWMQRFIDPGLFPGDLMADYFQTVAPWGYTGLYWLMAKLGIAPVLLSKLLPPVLGLITTAYCFAVTMQLFPVPVAAFISGLLMNHYMWMRDDVVSATAVAFIYPLFGAFLYYLLRRNLAGSCVTIGLLGLFYPQGVFIAVVMLILQVVKLSGWRWQVSLPMAELRFVFVCLIAAFLVMLLYALKSNVYGPVFTAAEARNLQEFLPRGEFNFFSKYPQDFWFTGQRSGMVPRFGTILPTVATCFLVLPLLFPAAFPLFKVLQKGRLLLDVTLASLVMFFVAHGFLFRLHLPSRYTEHSLRFVTAVAAGIAFATIIDALFYWAENAGKNHRYLPEQWLNGVKIGKEEEPARGFVALEFLPQLQRVLGVSLALFLLVGVMLEPTWLKRFPRTDYIVGTAPEVYEFFAAQPKDISIASVAMEMNNIPVFSERSLFVGSEGYPVPYHQGYYRQMRQRTQELLAAHYTPDGAKLRSFIEQQGIDFWLVEAGAFEGGYLGRDRWIMQYDDIANEAIANLTQGITPALAAAAPYCTVLQTSRFTILQAECIAKRF</sequence>
<evidence type="ECO:0000313" key="2">
    <source>
        <dbReference type="EMBL" id="HGG01891.1"/>
    </source>
</evidence>
<dbReference type="AlphaFoldDB" id="A0A7C3VRE5"/>
<reference evidence="2" key="1">
    <citation type="journal article" date="2020" name="mSystems">
        <title>Genome- and Community-Level Interaction Insights into Carbon Utilization and Element Cycling Functions of Hydrothermarchaeota in Hydrothermal Sediment.</title>
        <authorList>
            <person name="Zhou Z."/>
            <person name="Liu Y."/>
            <person name="Xu W."/>
            <person name="Pan J."/>
            <person name="Luo Z.H."/>
            <person name="Li M."/>
        </authorList>
    </citation>
    <scope>NUCLEOTIDE SEQUENCE [LARGE SCALE GENOMIC DNA]</scope>
    <source>
        <strain evidence="2">SpSt-374</strain>
    </source>
</reference>
<evidence type="ECO:0008006" key="3">
    <source>
        <dbReference type="Google" id="ProtNLM"/>
    </source>
</evidence>
<organism evidence="2">
    <name type="scientific">Planktothricoides sp. SpSt-374</name>
    <dbReference type="NCBI Taxonomy" id="2282167"/>
    <lineage>
        <taxon>Bacteria</taxon>
        <taxon>Bacillati</taxon>
        <taxon>Cyanobacteriota</taxon>
        <taxon>Cyanophyceae</taxon>
        <taxon>Oscillatoriophycideae</taxon>
        <taxon>Oscillatoriales</taxon>
        <taxon>Oscillatoriaceae</taxon>
        <taxon>Planktothricoides</taxon>
    </lineage>
</organism>
<feature type="transmembrane region" description="Helical" evidence="1">
    <location>
        <begin position="87"/>
        <end position="106"/>
    </location>
</feature>
<keyword evidence="1" id="KW-0472">Membrane</keyword>
<evidence type="ECO:0000256" key="1">
    <source>
        <dbReference type="SAM" id="Phobius"/>
    </source>
</evidence>
<protein>
    <recommendedName>
        <fullName evidence="3">Glycosyltransferase RgtA/B/C/D-like domain-containing protein</fullName>
    </recommendedName>
</protein>
<feature type="transmembrane region" description="Helical" evidence="1">
    <location>
        <begin position="113"/>
        <end position="141"/>
    </location>
</feature>
<feature type="transmembrane region" description="Helical" evidence="1">
    <location>
        <begin position="153"/>
        <end position="173"/>
    </location>
</feature>